<feature type="compositionally biased region" description="Low complexity" evidence="1">
    <location>
        <begin position="94"/>
        <end position="104"/>
    </location>
</feature>
<evidence type="ECO:0000313" key="2">
    <source>
        <dbReference type="EMBL" id="KAK4315850.1"/>
    </source>
</evidence>
<name>A0AAE1PY66_9EUCA</name>
<dbReference type="AlphaFoldDB" id="A0AAE1PY66"/>
<dbReference type="EMBL" id="JAWZYT010001073">
    <property type="protein sequence ID" value="KAK4315850.1"/>
    <property type="molecule type" value="Genomic_DNA"/>
</dbReference>
<reference evidence="2" key="1">
    <citation type="submission" date="2023-11" db="EMBL/GenBank/DDBJ databases">
        <title>Genome assemblies of two species of porcelain crab, Petrolisthes cinctipes and Petrolisthes manimaculis (Anomura: Porcellanidae).</title>
        <authorList>
            <person name="Angst P."/>
        </authorList>
    </citation>
    <scope>NUCLEOTIDE SEQUENCE</scope>
    <source>
        <strain evidence="2">PB745_02</strain>
        <tissue evidence="2">Gill</tissue>
    </source>
</reference>
<feature type="compositionally biased region" description="Pro residues" evidence="1">
    <location>
        <begin position="83"/>
        <end position="93"/>
    </location>
</feature>
<keyword evidence="3" id="KW-1185">Reference proteome</keyword>
<feature type="compositionally biased region" description="Basic residues" evidence="1">
    <location>
        <begin position="105"/>
        <end position="115"/>
    </location>
</feature>
<evidence type="ECO:0000256" key="1">
    <source>
        <dbReference type="SAM" id="MobiDB-lite"/>
    </source>
</evidence>
<evidence type="ECO:0000313" key="3">
    <source>
        <dbReference type="Proteomes" id="UP001292094"/>
    </source>
</evidence>
<sequence>METDGELKNCGEKGKEEERRDGEVMREGRDGGGELEEHRGIDDPAGTPPPLHPLTPPPLHPLAPPPTHSTSPPPTRSTSPLPTHTPPIPPTHTLPPLTHIPPLILRHHHHQHHLQ</sequence>
<dbReference type="Proteomes" id="UP001292094">
    <property type="component" value="Unassembled WGS sequence"/>
</dbReference>
<feature type="compositionally biased region" description="Pro residues" evidence="1">
    <location>
        <begin position="46"/>
        <end position="75"/>
    </location>
</feature>
<proteinExistence type="predicted"/>
<comment type="caution">
    <text evidence="2">The sequence shown here is derived from an EMBL/GenBank/DDBJ whole genome shotgun (WGS) entry which is preliminary data.</text>
</comment>
<gene>
    <name evidence="2" type="ORF">Pmani_012935</name>
</gene>
<accession>A0AAE1PY66</accession>
<feature type="region of interest" description="Disordered" evidence="1">
    <location>
        <begin position="1"/>
        <end position="115"/>
    </location>
</feature>
<protein>
    <submittedName>
        <fullName evidence="2">Uncharacterized protein</fullName>
    </submittedName>
</protein>
<organism evidence="2 3">
    <name type="scientific">Petrolisthes manimaculis</name>
    <dbReference type="NCBI Taxonomy" id="1843537"/>
    <lineage>
        <taxon>Eukaryota</taxon>
        <taxon>Metazoa</taxon>
        <taxon>Ecdysozoa</taxon>
        <taxon>Arthropoda</taxon>
        <taxon>Crustacea</taxon>
        <taxon>Multicrustacea</taxon>
        <taxon>Malacostraca</taxon>
        <taxon>Eumalacostraca</taxon>
        <taxon>Eucarida</taxon>
        <taxon>Decapoda</taxon>
        <taxon>Pleocyemata</taxon>
        <taxon>Anomura</taxon>
        <taxon>Galatheoidea</taxon>
        <taxon>Porcellanidae</taxon>
        <taxon>Petrolisthes</taxon>
    </lineage>
</organism>
<feature type="compositionally biased region" description="Basic and acidic residues" evidence="1">
    <location>
        <begin position="1"/>
        <end position="42"/>
    </location>
</feature>